<gene>
    <name evidence="1" type="ordered locus">BbiDN127_E0022</name>
</gene>
<dbReference type="HOGENOM" id="CLU_3266547_0_0_12"/>
<evidence type="ECO:0000313" key="2">
    <source>
        <dbReference type="Proteomes" id="UP000001634"/>
    </source>
</evidence>
<keyword evidence="1" id="KW-0614">Plasmid</keyword>
<accession>G0AP33</accession>
<name>G0AP33_BORBD</name>
<dbReference type="Proteomes" id="UP000001634">
    <property type="component" value="Plasmid lp25"/>
</dbReference>
<sequence length="41" mass="5136">MLKELILFLKDYFSLKKEILSDLINKYENYKRKLLFLNQRL</sequence>
<dbReference type="KEGG" id="bbs:BbiDN127_E0022"/>
<reference key="1">
    <citation type="submission" date="2011-06" db="EMBL/GenBank/DDBJ databases">
        <authorList>
            <person name="Mongodin E.F."/>
            <person name="Casjens S.R."/>
            <person name="Fraser-Liggett C.M."/>
            <person name="Qiu W.-G."/>
            <person name="Dunn J.J."/>
            <person name="Luft B.J."/>
            <person name="Schutzer S.E."/>
        </authorList>
    </citation>
    <scope>NUCLEOTIDE SEQUENCE</scope>
    <source>
        <strain>DN127</strain>
    </source>
</reference>
<reference evidence="1 2" key="2">
    <citation type="journal article" date="2012" name="J. Bacteriol.">
        <title>Whole-Genome Sequences of Borrelia bissettii, Borrelia valaisiana, and Borrelia spielmanii.</title>
        <authorList>
            <person name="Schutzer S.E."/>
            <person name="Fraser-Liggett C.M."/>
            <person name="Qiu W.G."/>
            <person name="Kraiczy P."/>
            <person name="Mongodin E.F."/>
            <person name="Dunn J.J."/>
            <person name="Luft B.J."/>
            <person name="Casjens S.R."/>
        </authorList>
    </citation>
    <scope>NUCLEOTIDE SEQUENCE [LARGE SCALE GENOMIC DNA]</scope>
    <source>
        <strain evidence="2">DSM 17990 / CIP 109136 / DN127</strain>
    </source>
</reference>
<organism evidence="1 2">
    <name type="scientific">Borrelia bissettiae (strain DSM 17990 / CIP 109136 / DN127)</name>
    <name type="common">Borreliella bissettiae</name>
    <dbReference type="NCBI Taxonomy" id="521010"/>
    <lineage>
        <taxon>Bacteria</taxon>
        <taxon>Pseudomonadati</taxon>
        <taxon>Spirochaetota</taxon>
        <taxon>Spirochaetia</taxon>
        <taxon>Spirochaetales</taxon>
        <taxon>Borreliaceae</taxon>
        <taxon>Borreliella</taxon>
    </lineage>
</organism>
<evidence type="ECO:0000313" key="1">
    <source>
        <dbReference type="EMBL" id="AEL19459.1"/>
    </source>
</evidence>
<dbReference type="AlphaFoldDB" id="G0AP33"/>
<dbReference type="EMBL" id="CP002757">
    <property type="protein sequence ID" value="AEL19459.1"/>
    <property type="molecule type" value="Genomic_DNA"/>
</dbReference>
<protein>
    <submittedName>
        <fullName evidence="1">Uncharacterized protein</fullName>
    </submittedName>
</protein>
<geneLocation type="plasmid" evidence="1 2">
    <name>lp25</name>
</geneLocation>
<keyword evidence="2" id="KW-1185">Reference proteome</keyword>
<proteinExistence type="predicted"/>